<feature type="region of interest" description="Disordered" evidence="1">
    <location>
        <begin position="498"/>
        <end position="549"/>
    </location>
</feature>
<evidence type="ECO:0000256" key="1">
    <source>
        <dbReference type="SAM" id="MobiDB-lite"/>
    </source>
</evidence>
<protein>
    <submittedName>
        <fullName evidence="2">Uncharacterized protein</fullName>
    </submittedName>
</protein>
<feature type="compositionally biased region" description="Low complexity" evidence="1">
    <location>
        <begin position="387"/>
        <end position="403"/>
    </location>
</feature>
<dbReference type="OrthoDB" id="3690045at2759"/>
<evidence type="ECO:0000313" key="2">
    <source>
        <dbReference type="EMBL" id="KAF6759791.1"/>
    </source>
</evidence>
<feature type="compositionally biased region" description="Pro residues" evidence="1">
    <location>
        <begin position="520"/>
        <end position="529"/>
    </location>
</feature>
<feature type="region of interest" description="Disordered" evidence="1">
    <location>
        <begin position="1"/>
        <end position="84"/>
    </location>
</feature>
<comment type="caution">
    <text evidence="2">The sequence shown here is derived from an EMBL/GenBank/DDBJ whole genome shotgun (WGS) entry which is preliminary data.</text>
</comment>
<dbReference type="Proteomes" id="UP000521943">
    <property type="component" value="Unassembled WGS sequence"/>
</dbReference>
<name>A0A8H6I6N9_9AGAR</name>
<evidence type="ECO:0000313" key="3">
    <source>
        <dbReference type="Proteomes" id="UP000521943"/>
    </source>
</evidence>
<feature type="compositionally biased region" description="Basic and acidic residues" evidence="1">
    <location>
        <begin position="367"/>
        <end position="379"/>
    </location>
</feature>
<dbReference type="EMBL" id="JACGCI010000014">
    <property type="protein sequence ID" value="KAF6759791.1"/>
    <property type="molecule type" value="Genomic_DNA"/>
</dbReference>
<reference evidence="2 3" key="1">
    <citation type="submission" date="2020-07" db="EMBL/GenBank/DDBJ databases">
        <title>Comparative genomics of pyrophilous fungi reveals a link between fire events and developmental genes.</title>
        <authorList>
            <consortium name="DOE Joint Genome Institute"/>
            <person name="Steindorff A.S."/>
            <person name="Carver A."/>
            <person name="Calhoun S."/>
            <person name="Stillman K."/>
            <person name="Liu H."/>
            <person name="Lipzen A."/>
            <person name="Pangilinan J."/>
            <person name="Labutti K."/>
            <person name="Bruns T.D."/>
            <person name="Grigoriev I.V."/>
        </authorList>
    </citation>
    <scope>NUCLEOTIDE SEQUENCE [LARGE SCALE GENOMIC DNA]</scope>
    <source>
        <strain evidence="2 3">CBS 144469</strain>
    </source>
</reference>
<feature type="region of interest" description="Disordered" evidence="1">
    <location>
        <begin position="439"/>
        <end position="460"/>
    </location>
</feature>
<keyword evidence="3" id="KW-1185">Reference proteome</keyword>
<feature type="compositionally biased region" description="Polar residues" evidence="1">
    <location>
        <begin position="1"/>
        <end position="14"/>
    </location>
</feature>
<feature type="compositionally biased region" description="Basic residues" evidence="1">
    <location>
        <begin position="29"/>
        <end position="38"/>
    </location>
</feature>
<sequence>MDNHQFPQEQTLNLGINVDPPPPDDPPKRRPGRPKGSVKKALLGTGSPSSKTKRPVGRPRKDGLPAGSVPGTSKHKRERTSQSFFVPDASFQGVAYPSTMAGYHPPVPQFVTAPVMPIDPSLTADEWSTLARTDANQFLAVLLVALAAPNPVSSGGPTVEEAFKMHLASVAPNQNQAHPIPSLYSILKTFWLPASPAYFSLTASAASTARTPSEHRFLYWDPLPLVFNGIACPQCGTPLLNRGRISSGPLKIYDIEKPFFIIGCQYVCKGTQCTTPATPEGRKFASTDSSILRALPIKLKDEFPAKLLYDNTDAGSGPNIWNWKALGVSWSLWNMVHGALRAGLKKDVILHLIHSIQRGVPTVDGDEPAREPQRDNEMRMEEDDNHQQQPTQQAVPSQQTQTPAEHPIIQNSDNVEANDFTDAYNNAWKEHTAVAENTVKSPAPQQPQPSASTSTVIPPTQTFSYPYPFTPYAYMGAHLVNGQMVALASPAPQVAASVNSANHAGPSDVDNSSISAAPHPSHPPPPPQQEAPHSTPHPTGTTKRSPRHCCKCGSQDCKGKGGRTFCMNACQDCGKLDCKGRNSRRPDKKCSEGWT</sequence>
<gene>
    <name evidence="2" type="ORF">DFP72DRAFT_884223</name>
</gene>
<organism evidence="2 3">
    <name type="scientific">Ephemerocybe angulata</name>
    <dbReference type="NCBI Taxonomy" id="980116"/>
    <lineage>
        <taxon>Eukaryota</taxon>
        <taxon>Fungi</taxon>
        <taxon>Dikarya</taxon>
        <taxon>Basidiomycota</taxon>
        <taxon>Agaricomycotina</taxon>
        <taxon>Agaricomycetes</taxon>
        <taxon>Agaricomycetidae</taxon>
        <taxon>Agaricales</taxon>
        <taxon>Agaricineae</taxon>
        <taxon>Psathyrellaceae</taxon>
        <taxon>Ephemerocybe</taxon>
    </lineage>
</organism>
<dbReference type="AlphaFoldDB" id="A0A8H6I6N9"/>
<feature type="region of interest" description="Disordered" evidence="1">
    <location>
        <begin position="360"/>
        <end position="405"/>
    </location>
</feature>
<accession>A0A8H6I6N9</accession>
<proteinExistence type="predicted"/>